<evidence type="ECO:0000313" key="2">
    <source>
        <dbReference type="EMBL" id="CAF4063959.1"/>
    </source>
</evidence>
<evidence type="ECO:0000259" key="1">
    <source>
        <dbReference type="SMART" id="SM01126"/>
    </source>
</evidence>
<protein>
    <recommendedName>
        <fullName evidence="1">ISXO2-like transposase domain-containing protein</fullName>
    </recommendedName>
</protein>
<dbReference type="SMART" id="SM01126">
    <property type="entry name" value="DDE_Tnp_IS1595"/>
    <property type="match status" value="1"/>
</dbReference>
<proteinExistence type="predicted"/>
<sequence length="652" mass="75388">MVTLQKFTNLLSLMAYFKDETICKDYLETIRWNGELKCAYSDCGHNKVYRCKTRYKCAKCERIFSVRVGTIFEDSKIPLQKWFAAIYLITSHKKGISSLQLHRDLGVTQKTAWFLLHRVRTTLGFNTGTEKLTGTCEADETFIGGNEKNKHKVKQTKGTQGRSVKTKSPVAGIVERGGELRAKMVPDTTGFNLKSFIAKNIQFGSTIHTDEWWGYNGLAAAFKHGVVKHNEGEYVSGESHTNTLEGFWSLLKRGVVGIYHSMSNKHLQKYIDEFVFRYNSRNFSEAGRFDLMLNNIATHLTYEQLINSRGTFCNKLNPKHSASFTDIETICLKQVLKELYGDLEWIMQVDFNDALRCQWDEVEQMHIGTDENGNKVGVIVCFANTSKEKDETLEFVKLCDVNFGFKTVWIEGVWNMQRGKGTRYRIVDFYTAKRDGSVYKDMIKKHGIPNVINPICTREMKTYAIKAYLRYERDLKPKEYETAIGFRVDEPKRFNTPKKRLKQIRERQLYPLADVKPTTKPQILGWWKLQPFDLQIEDHEGNCTECYKKNEKKLIAIKGCQIKAGNVDTWYEDIETEFGGFVPEGRKKNTKIKLPMTFYRQYTTSKQIREKAEIYFADANTPNEVEIYKQALLNGYDPKQESICGTESCEPF</sequence>
<organism evidence="2 3">
    <name type="scientific">Rotaria magnacalcarata</name>
    <dbReference type="NCBI Taxonomy" id="392030"/>
    <lineage>
        <taxon>Eukaryota</taxon>
        <taxon>Metazoa</taxon>
        <taxon>Spiralia</taxon>
        <taxon>Gnathifera</taxon>
        <taxon>Rotifera</taxon>
        <taxon>Eurotatoria</taxon>
        <taxon>Bdelloidea</taxon>
        <taxon>Philodinida</taxon>
        <taxon>Philodinidae</taxon>
        <taxon>Rotaria</taxon>
    </lineage>
</organism>
<dbReference type="InterPro" id="IPR053164">
    <property type="entry name" value="IS1016-like_transposase"/>
</dbReference>
<reference evidence="2" key="1">
    <citation type="submission" date="2021-02" db="EMBL/GenBank/DDBJ databases">
        <authorList>
            <person name="Nowell W R."/>
        </authorList>
    </citation>
    <scope>NUCLEOTIDE SEQUENCE</scope>
</reference>
<dbReference type="NCBIfam" id="NF033547">
    <property type="entry name" value="transpos_IS1595"/>
    <property type="match status" value="1"/>
</dbReference>
<dbReference type="Proteomes" id="UP000681967">
    <property type="component" value="Unassembled WGS sequence"/>
</dbReference>
<dbReference type="InterPro" id="IPR024445">
    <property type="entry name" value="Tnp_ISXO2-like"/>
</dbReference>
<feature type="domain" description="ISXO2-like transposase" evidence="1">
    <location>
        <begin position="131"/>
        <end position="279"/>
    </location>
</feature>
<comment type="caution">
    <text evidence="2">The sequence shown here is derived from an EMBL/GenBank/DDBJ whole genome shotgun (WGS) entry which is preliminary data.</text>
</comment>
<dbReference type="Gene3D" id="3.40.50.620">
    <property type="entry name" value="HUPs"/>
    <property type="match status" value="1"/>
</dbReference>
<dbReference type="EMBL" id="CAJOBH010006709">
    <property type="protein sequence ID" value="CAF4063959.1"/>
    <property type="molecule type" value="Genomic_DNA"/>
</dbReference>
<dbReference type="PANTHER" id="PTHR47163">
    <property type="entry name" value="DDE_TNP_IS1595 DOMAIN-CONTAINING PROTEIN"/>
    <property type="match status" value="1"/>
</dbReference>
<name>A0A8S2PQQ5_9BILA</name>
<accession>A0A8S2PQQ5</accession>
<gene>
    <name evidence="2" type="ORF">BYL167_LOCUS17126</name>
</gene>
<dbReference type="InterPro" id="IPR014729">
    <property type="entry name" value="Rossmann-like_a/b/a_fold"/>
</dbReference>
<dbReference type="AlphaFoldDB" id="A0A8S2PQQ5"/>
<dbReference type="PANTHER" id="PTHR47163:SF2">
    <property type="entry name" value="SI:DKEY-17M8.2"/>
    <property type="match status" value="1"/>
</dbReference>
<dbReference type="Pfam" id="PF12762">
    <property type="entry name" value="DDE_Tnp_IS1595"/>
    <property type="match status" value="1"/>
</dbReference>
<evidence type="ECO:0000313" key="3">
    <source>
        <dbReference type="Proteomes" id="UP000681967"/>
    </source>
</evidence>